<evidence type="ECO:0000256" key="1">
    <source>
        <dbReference type="SAM" id="MobiDB-lite"/>
    </source>
</evidence>
<evidence type="ECO:0000313" key="2">
    <source>
        <dbReference type="EMBL" id="SHL09624.1"/>
    </source>
</evidence>
<protein>
    <submittedName>
        <fullName evidence="2">Uncharacterized protein</fullName>
    </submittedName>
</protein>
<dbReference type="AlphaFoldDB" id="A0A1M6XUJ5"/>
<accession>A0A1M6XUJ5</accession>
<gene>
    <name evidence="2" type="ORF">SAMN05216499_102533</name>
</gene>
<feature type="region of interest" description="Disordered" evidence="1">
    <location>
        <begin position="1"/>
        <end position="29"/>
    </location>
</feature>
<sequence>MPPPTGTPAPVLPPQTVASAAAPDPALEPEGARVLGWRTARAGTAGGQEASRISLNHLVRKAARKTACTAKNAR</sequence>
<feature type="compositionally biased region" description="Pro residues" evidence="1">
    <location>
        <begin position="1"/>
        <end position="13"/>
    </location>
</feature>
<evidence type="ECO:0000313" key="3">
    <source>
        <dbReference type="Proteomes" id="UP000184111"/>
    </source>
</evidence>
<reference evidence="2 3" key="1">
    <citation type="submission" date="2016-11" db="EMBL/GenBank/DDBJ databases">
        <authorList>
            <person name="Jaros S."/>
            <person name="Januszkiewicz K."/>
            <person name="Wedrychowicz H."/>
        </authorList>
    </citation>
    <scope>NUCLEOTIDE SEQUENCE [LARGE SCALE GENOMIC DNA]</scope>
    <source>
        <strain evidence="2 3">CGMCC 4.2025</strain>
    </source>
</reference>
<name>A0A1M6XUJ5_9ACTN</name>
<proteinExistence type="predicted"/>
<organism evidence="2 3">
    <name type="scientific">Actinacidiphila paucisporea</name>
    <dbReference type="NCBI Taxonomy" id="310782"/>
    <lineage>
        <taxon>Bacteria</taxon>
        <taxon>Bacillati</taxon>
        <taxon>Actinomycetota</taxon>
        <taxon>Actinomycetes</taxon>
        <taxon>Kitasatosporales</taxon>
        <taxon>Streptomycetaceae</taxon>
        <taxon>Actinacidiphila</taxon>
    </lineage>
</organism>
<dbReference type="Proteomes" id="UP000184111">
    <property type="component" value="Unassembled WGS sequence"/>
</dbReference>
<dbReference type="EMBL" id="FRBI01000002">
    <property type="protein sequence ID" value="SHL09624.1"/>
    <property type="molecule type" value="Genomic_DNA"/>
</dbReference>
<keyword evidence="3" id="KW-1185">Reference proteome</keyword>